<sequence>MGFAILTFITYVFGYPLSVYLAMYHHRRFQRVRMDRKVAEMHIDLLLAGYWVPCATDDVSVFRRAALNSALNVPGSLPGHKAQSGALSGGEDSGTGSENGEQEGAEAVGEQEGAEAVGEQSAAGNRRITICAQRSRNTTLENTPIDLYLRCDMFVRIKGTKNKANVEAAQEMMRQGSARVTGIPRKRNRQSILRAGSQGRHNKGMTDTILLADGRIIDGVRCLERPDVGDYGVITQVPVTRLNDADVDKVKTARLPTRHAKCLLLLLGGLGKYSLRSKLFFLF</sequence>
<protein>
    <submittedName>
        <fullName evidence="3">Uncharacterized protein</fullName>
    </submittedName>
</protein>
<feature type="compositionally biased region" description="Low complexity" evidence="1">
    <location>
        <begin position="105"/>
        <end position="121"/>
    </location>
</feature>
<dbReference type="EMBL" id="LGRX02015709">
    <property type="protein sequence ID" value="KAK3263108.1"/>
    <property type="molecule type" value="Genomic_DNA"/>
</dbReference>
<keyword evidence="2" id="KW-0812">Transmembrane</keyword>
<dbReference type="AlphaFoldDB" id="A0AAE0FNQ6"/>
<evidence type="ECO:0000256" key="2">
    <source>
        <dbReference type="SAM" id="Phobius"/>
    </source>
</evidence>
<reference evidence="3 4" key="1">
    <citation type="journal article" date="2015" name="Genome Biol. Evol.">
        <title>Comparative Genomics of a Bacterivorous Green Alga Reveals Evolutionary Causalities and Consequences of Phago-Mixotrophic Mode of Nutrition.</title>
        <authorList>
            <person name="Burns J.A."/>
            <person name="Paasch A."/>
            <person name="Narechania A."/>
            <person name="Kim E."/>
        </authorList>
    </citation>
    <scope>NUCLEOTIDE SEQUENCE [LARGE SCALE GENOMIC DNA]</scope>
    <source>
        <strain evidence="3 4">PLY_AMNH</strain>
    </source>
</reference>
<evidence type="ECO:0000256" key="1">
    <source>
        <dbReference type="SAM" id="MobiDB-lite"/>
    </source>
</evidence>
<keyword evidence="2" id="KW-0472">Membrane</keyword>
<name>A0AAE0FNQ6_9CHLO</name>
<evidence type="ECO:0000313" key="3">
    <source>
        <dbReference type="EMBL" id="KAK3263108.1"/>
    </source>
</evidence>
<evidence type="ECO:0000313" key="4">
    <source>
        <dbReference type="Proteomes" id="UP001190700"/>
    </source>
</evidence>
<gene>
    <name evidence="3" type="ORF">CYMTET_28069</name>
</gene>
<accession>A0AAE0FNQ6</accession>
<keyword evidence="4" id="KW-1185">Reference proteome</keyword>
<proteinExistence type="predicted"/>
<dbReference type="Proteomes" id="UP001190700">
    <property type="component" value="Unassembled WGS sequence"/>
</dbReference>
<organism evidence="3 4">
    <name type="scientific">Cymbomonas tetramitiformis</name>
    <dbReference type="NCBI Taxonomy" id="36881"/>
    <lineage>
        <taxon>Eukaryota</taxon>
        <taxon>Viridiplantae</taxon>
        <taxon>Chlorophyta</taxon>
        <taxon>Pyramimonadophyceae</taxon>
        <taxon>Pyramimonadales</taxon>
        <taxon>Pyramimonadaceae</taxon>
        <taxon>Cymbomonas</taxon>
    </lineage>
</organism>
<feature type="transmembrane region" description="Helical" evidence="2">
    <location>
        <begin position="6"/>
        <end position="24"/>
    </location>
</feature>
<keyword evidence="2" id="KW-1133">Transmembrane helix</keyword>
<comment type="caution">
    <text evidence="3">The sequence shown here is derived from an EMBL/GenBank/DDBJ whole genome shotgun (WGS) entry which is preliminary data.</text>
</comment>
<feature type="region of interest" description="Disordered" evidence="1">
    <location>
        <begin position="78"/>
        <end position="121"/>
    </location>
</feature>